<reference evidence="3" key="1">
    <citation type="submission" date="2018-08" db="EMBL/GenBank/DDBJ databases">
        <authorList>
            <person name="Showalter R."/>
            <person name="Adat I."/>
            <person name="Raab R."/>
            <person name="Temple L."/>
        </authorList>
    </citation>
    <scope>NUCLEOTIDE SEQUENCE [LARGE SCALE GENOMIC DNA]</scope>
</reference>
<evidence type="ECO:0000256" key="1">
    <source>
        <dbReference type="SAM" id="MobiDB-lite"/>
    </source>
</evidence>
<gene>
    <name evidence="2" type="ORF">Ray17_55</name>
</gene>
<name>A0A386K9L4_9CAUD</name>
<protein>
    <submittedName>
        <fullName evidence="2">Uncharacterized protein</fullName>
    </submittedName>
</protein>
<evidence type="ECO:0000313" key="3">
    <source>
        <dbReference type="Proteomes" id="UP000281415"/>
    </source>
</evidence>
<proteinExistence type="predicted"/>
<dbReference type="Proteomes" id="UP000281415">
    <property type="component" value="Segment"/>
</dbReference>
<dbReference type="EMBL" id="MH752385">
    <property type="protein sequence ID" value="AYD80956.1"/>
    <property type="molecule type" value="Genomic_DNA"/>
</dbReference>
<organism evidence="2 3">
    <name type="scientific">Bacillus phage Ray17</name>
    <dbReference type="NCBI Taxonomy" id="2315627"/>
    <lineage>
        <taxon>Viruses</taxon>
        <taxon>Duplodnaviria</taxon>
        <taxon>Heunggongvirae</taxon>
        <taxon>Uroviricota</taxon>
        <taxon>Caudoviricetes</taxon>
        <taxon>Trautnerviridae</taxon>
        <taxon>Polsinellivirinae</taxon>
        <taxon>Splendidredvirus</taxon>
        <taxon>Splendidredvirus ray17</taxon>
    </lineage>
</organism>
<sequence length="177" mass="20303">MIYMFNREKFPYKTKGLQSAIQSTVNGNVFVLGSYDIEIDGVGSYTMPQVAFYLTPPSKERKQSRYHLFIVKDDGDEKPRYVLRKVEYYPDFAIGEPGHPNGELVFIAEAFVNYDGTEYCMVFNSTTEEPYWTQEQLNSIKYPMGYAWDDNEPTEVDNGRDDTPNPDIANGGEGELR</sequence>
<evidence type="ECO:0000313" key="2">
    <source>
        <dbReference type="EMBL" id="AYD80956.1"/>
    </source>
</evidence>
<feature type="region of interest" description="Disordered" evidence="1">
    <location>
        <begin position="148"/>
        <end position="177"/>
    </location>
</feature>
<accession>A0A386K9L4</accession>
<keyword evidence="3" id="KW-1185">Reference proteome</keyword>